<evidence type="ECO:0000313" key="2">
    <source>
        <dbReference type="EMBL" id="RSK29661.1"/>
    </source>
</evidence>
<proteinExistence type="predicted"/>
<comment type="caution">
    <text evidence="2">The sequence shown here is derived from an EMBL/GenBank/DDBJ whole genome shotgun (WGS) entry which is preliminary data.</text>
</comment>
<organism evidence="2 3">
    <name type="scientific">Bhargavaea beijingensis</name>
    <dbReference type="NCBI Taxonomy" id="426756"/>
    <lineage>
        <taxon>Bacteria</taxon>
        <taxon>Bacillati</taxon>
        <taxon>Bacillota</taxon>
        <taxon>Bacilli</taxon>
        <taxon>Bacillales</taxon>
        <taxon>Caryophanaceae</taxon>
        <taxon>Bhargavaea</taxon>
    </lineage>
</organism>
<dbReference type="Gene3D" id="3.60.15.10">
    <property type="entry name" value="Ribonuclease Z/Hydroxyacylglutathione hydrolase-like"/>
    <property type="match status" value="1"/>
</dbReference>
<feature type="domain" description="Metallo-beta-lactamase" evidence="1">
    <location>
        <begin position="29"/>
        <end position="243"/>
    </location>
</feature>
<dbReference type="PANTHER" id="PTHR42951">
    <property type="entry name" value="METALLO-BETA-LACTAMASE DOMAIN-CONTAINING"/>
    <property type="match status" value="1"/>
</dbReference>
<dbReference type="SUPFAM" id="SSF56281">
    <property type="entry name" value="Metallo-hydrolase/oxidoreductase"/>
    <property type="match status" value="1"/>
</dbReference>
<reference evidence="2 3" key="1">
    <citation type="submission" date="2018-12" db="EMBL/GenBank/DDBJ databases">
        <title>Comparitive functional genomics of dry heat resistant strains isolated from the viking spacecraft.</title>
        <authorList>
            <person name="Seuylemezian A."/>
            <person name="Vaishampayan P."/>
        </authorList>
    </citation>
    <scope>NUCLEOTIDE SEQUENCE [LARGE SCALE GENOMIC DNA]</scope>
    <source>
        <strain evidence="2 3">M6-11</strain>
    </source>
</reference>
<sequence length="329" mass="36878">MGTLAEAIRQQAYTIYPIIQPADYPSLKTINFYLIQREGGLALIDAGVDSDSCMGRLEDTLKQAGADIRDLDAILLTHHHEDHAGLVPRLLEIKDIPVYAHRDAVPRLKMDRNFLEMRLEFFMRLYREMGCGEMGAERFARLEQTLRKAPQHALQAEINEIGEGDQIFGFEVIETPGHSPDSITFLDAAGRTAFTGDVLISGSSVNAIIDPTPNGSRLPSVSQQRRSLERLAGLGADILYTGHHEPIRIITGLVSDRISRMERKCEKLLKLIGSGISVPARITEAYYRDLYRTQFPLVMSEIIGHLDYLEEQGKVTKTMSDGVWHYQNA</sequence>
<evidence type="ECO:0000259" key="1">
    <source>
        <dbReference type="SMART" id="SM00849"/>
    </source>
</evidence>
<name>A0ABX9ZAU6_9BACL</name>
<keyword evidence="3" id="KW-1185">Reference proteome</keyword>
<dbReference type="InterPro" id="IPR050855">
    <property type="entry name" value="NDM-1-like"/>
</dbReference>
<evidence type="ECO:0000313" key="3">
    <source>
        <dbReference type="Proteomes" id="UP000272481"/>
    </source>
</evidence>
<dbReference type="InterPro" id="IPR036866">
    <property type="entry name" value="RibonucZ/Hydroxyglut_hydro"/>
</dbReference>
<protein>
    <submittedName>
        <fullName evidence="2">MBL fold metallo-hydrolase</fullName>
    </submittedName>
</protein>
<dbReference type="PANTHER" id="PTHR42951:SF21">
    <property type="entry name" value="METALLO-HYDROLASE YQJP-RELATED"/>
    <property type="match status" value="1"/>
</dbReference>
<dbReference type="RefSeq" id="WP_092098052.1">
    <property type="nucleotide sequence ID" value="NZ_FNAR01000018.1"/>
</dbReference>
<dbReference type="Pfam" id="PF00753">
    <property type="entry name" value="Lactamase_B"/>
    <property type="match status" value="1"/>
</dbReference>
<dbReference type="EMBL" id="RWGW01000018">
    <property type="protein sequence ID" value="RSK29661.1"/>
    <property type="molecule type" value="Genomic_DNA"/>
</dbReference>
<gene>
    <name evidence="2" type="ORF">EJA12_11275</name>
</gene>
<dbReference type="Proteomes" id="UP000272481">
    <property type="component" value="Unassembled WGS sequence"/>
</dbReference>
<accession>A0ABX9ZAU6</accession>
<dbReference type="SMART" id="SM00849">
    <property type="entry name" value="Lactamase_B"/>
    <property type="match status" value="1"/>
</dbReference>
<dbReference type="InterPro" id="IPR001279">
    <property type="entry name" value="Metallo-B-lactamas"/>
</dbReference>